<dbReference type="RefSeq" id="WP_041977697.1">
    <property type="nucleotide sequence ID" value="NZ_CBXV010000008.1"/>
</dbReference>
<evidence type="ECO:0000259" key="4">
    <source>
        <dbReference type="PROSITE" id="PS51855"/>
    </source>
</evidence>
<dbReference type="CDD" id="cd01422">
    <property type="entry name" value="MGS"/>
    <property type="match status" value="1"/>
</dbReference>
<dbReference type="Gene3D" id="3.40.50.1380">
    <property type="entry name" value="Methylglyoxal synthase-like domain"/>
    <property type="match status" value="1"/>
</dbReference>
<feature type="domain" description="MGS-like" evidence="4">
    <location>
        <begin position="10"/>
        <end position="146"/>
    </location>
</feature>
<dbReference type="NCBIfam" id="TIGR00160">
    <property type="entry name" value="MGSA"/>
    <property type="match status" value="1"/>
</dbReference>
<accession>A0A0B6X1K2</accession>
<evidence type="ECO:0000313" key="5">
    <source>
        <dbReference type="EMBL" id="CDM66439.1"/>
    </source>
</evidence>
<comment type="function">
    <text evidence="2">Catalyzes the formation of methylglyoxal from dihydroxyacetone phosphate.</text>
</comment>
<dbReference type="PANTHER" id="PTHR30492:SF0">
    <property type="entry name" value="METHYLGLYOXAL SYNTHASE"/>
    <property type="match status" value="1"/>
</dbReference>
<evidence type="ECO:0000256" key="1">
    <source>
        <dbReference type="ARBA" id="ARBA00006287"/>
    </source>
</evidence>
<dbReference type="InterPro" id="IPR004363">
    <property type="entry name" value="Methylgl_synth"/>
</dbReference>
<evidence type="ECO:0000313" key="6">
    <source>
        <dbReference type="Proteomes" id="UP000031518"/>
    </source>
</evidence>
<feature type="binding site" evidence="2">
    <location>
        <position position="28"/>
    </location>
    <ligand>
        <name>substrate</name>
    </ligand>
</feature>
<reference evidence="5 6" key="2">
    <citation type="submission" date="2015-01" db="EMBL/GenBank/DDBJ databases">
        <title>Complete genome sequence of Pyrinomonas methylaliphatogenes type strain K22T.</title>
        <authorList>
            <person name="Lee K.C.Y."/>
            <person name="Power J.F."/>
            <person name="Dunfield P.F."/>
            <person name="Morgan X.C."/>
            <person name="Huttenhower C."/>
            <person name="Stott M.B."/>
        </authorList>
    </citation>
    <scope>NUCLEOTIDE SEQUENCE [LARGE SCALE GENOMIC DNA]</scope>
    <source>
        <strain evidence="5 6">K22</strain>
    </source>
</reference>
<dbReference type="NCBIfam" id="NF003559">
    <property type="entry name" value="PRK05234.1"/>
    <property type="match status" value="1"/>
</dbReference>
<dbReference type="STRING" id="454194.PYK22_02469"/>
<dbReference type="SUPFAM" id="SSF52335">
    <property type="entry name" value="Methylglyoxal synthase-like"/>
    <property type="match status" value="1"/>
</dbReference>
<protein>
    <recommendedName>
        <fullName evidence="2">Methylglyoxal synthase</fullName>
        <shortName evidence="2">MGS</shortName>
        <ecNumber evidence="2">4.2.3.3</ecNumber>
    </recommendedName>
</protein>
<dbReference type="InterPro" id="IPR036914">
    <property type="entry name" value="MGS-like_dom_sf"/>
</dbReference>
<reference evidence="5 6" key="1">
    <citation type="submission" date="2013-12" db="EMBL/GenBank/DDBJ databases">
        <authorList>
            <person name="Stott M."/>
        </authorList>
    </citation>
    <scope>NUCLEOTIDE SEQUENCE [LARGE SCALE GENOMIC DNA]</scope>
    <source>
        <strain evidence="5 6">K22</strain>
    </source>
</reference>
<gene>
    <name evidence="2" type="primary">mgsA</name>
    <name evidence="5" type="ORF">PYK22_02469</name>
</gene>
<comment type="catalytic activity">
    <reaction evidence="2">
        <text>dihydroxyacetone phosphate = methylglyoxal + phosphate</text>
        <dbReference type="Rhea" id="RHEA:17937"/>
        <dbReference type="ChEBI" id="CHEBI:17158"/>
        <dbReference type="ChEBI" id="CHEBI:43474"/>
        <dbReference type="ChEBI" id="CHEBI:57642"/>
        <dbReference type="EC" id="4.2.3.3"/>
    </reaction>
</comment>
<dbReference type="PROSITE" id="PS51855">
    <property type="entry name" value="MGS"/>
    <property type="match status" value="1"/>
</dbReference>
<feature type="binding site" evidence="2">
    <location>
        <position position="24"/>
    </location>
    <ligand>
        <name>substrate</name>
    </ligand>
</feature>
<dbReference type="AlphaFoldDB" id="A0A0B6X1K2"/>
<dbReference type="HAMAP" id="MF_00549">
    <property type="entry name" value="Methylglyoxal_synth"/>
    <property type="match status" value="1"/>
</dbReference>
<dbReference type="PIRSF" id="PIRSF006614">
    <property type="entry name" value="Methylglyox_syn"/>
    <property type="match status" value="1"/>
</dbReference>
<dbReference type="Proteomes" id="UP000031518">
    <property type="component" value="Unassembled WGS sequence"/>
</dbReference>
<feature type="active site" description="Proton donor/acceptor" evidence="2 3">
    <location>
        <position position="76"/>
    </location>
</feature>
<feature type="binding site" evidence="2">
    <location>
        <position position="103"/>
    </location>
    <ligand>
        <name>substrate</name>
    </ligand>
</feature>
<evidence type="ECO:0000256" key="3">
    <source>
        <dbReference type="PIRSR" id="PIRSR006614-1"/>
    </source>
</evidence>
<dbReference type="GO" id="GO:0019242">
    <property type="term" value="P:methylglyoxal biosynthetic process"/>
    <property type="evidence" value="ECO:0007669"/>
    <property type="project" value="UniProtKB-UniRule"/>
</dbReference>
<dbReference type="PANTHER" id="PTHR30492">
    <property type="entry name" value="METHYLGLYOXAL SYNTHASE"/>
    <property type="match status" value="1"/>
</dbReference>
<dbReference type="OrthoDB" id="9787147at2"/>
<keyword evidence="6" id="KW-1185">Reference proteome</keyword>
<name>A0A0B6X1K2_9BACT</name>
<keyword evidence="2 5" id="KW-0456">Lyase</keyword>
<organism evidence="5 6">
    <name type="scientific">Pyrinomonas methylaliphatogenes</name>
    <dbReference type="NCBI Taxonomy" id="454194"/>
    <lineage>
        <taxon>Bacteria</taxon>
        <taxon>Pseudomonadati</taxon>
        <taxon>Acidobacteriota</taxon>
        <taxon>Blastocatellia</taxon>
        <taxon>Blastocatellales</taxon>
        <taxon>Pyrinomonadaceae</taxon>
        <taxon>Pyrinomonas</taxon>
    </lineage>
</organism>
<feature type="binding site" evidence="2">
    <location>
        <begin position="50"/>
        <end position="53"/>
    </location>
    <ligand>
        <name>substrate</name>
    </ligand>
</feature>
<dbReference type="SMART" id="SM00851">
    <property type="entry name" value="MGS"/>
    <property type="match status" value="1"/>
</dbReference>
<feature type="binding site" evidence="2">
    <location>
        <begin position="70"/>
        <end position="71"/>
    </location>
    <ligand>
        <name>substrate</name>
    </ligand>
</feature>
<evidence type="ECO:0000256" key="2">
    <source>
        <dbReference type="HAMAP-Rule" id="MF_00549"/>
    </source>
</evidence>
<dbReference type="InterPro" id="IPR011607">
    <property type="entry name" value="MGS-like_dom"/>
</dbReference>
<comment type="similarity">
    <text evidence="1 2">Belongs to the methylglyoxal synthase family.</text>
</comment>
<dbReference type="EMBL" id="CBXV010000008">
    <property type="protein sequence ID" value="CDM66439.1"/>
    <property type="molecule type" value="Genomic_DNA"/>
</dbReference>
<proteinExistence type="inferred from homology"/>
<dbReference type="EC" id="4.2.3.3" evidence="2"/>
<dbReference type="Pfam" id="PF02142">
    <property type="entry name" value="MGS"/>
    <property type="match status" value="1"/>
</dbReference>
<dbReference type="GO" id="GO:0008929">
    <property type="term" value="F:methylglyoxal synthase activity"/>
    <property type="evidence" value="ECO:0007669"/>
    <property type="project" value="UniProtKB-UniRule"/>
</dbReference>
<sequence length="146" mass="15730">MALGSSESSKELAQDKPAIALVAHDACKKDLVEWARFNRGTLSAFTLYATGTTGARLEAETGLKVRRLLSGPYGGDAQIGALVSEKRVCCLIFFWDPLTPQPHDVDVKALLRLAVLHNIPTACNRATADFLISSPLLKRLIADPNG</sequence>
<dbReference type="PROSITE" id="PS01335">
    <property type="entry name" value="METHYLGLYOXAL_SYNTH"/>
    <property type="match status" value="1"/>
</dbReference>
<dbReference type="InterPro" id="IPR018148">
    <property type="entry name" value="Methylglyoxal_synth_AS"/>
</dbReference>
<dbReference type="GO" id="GO:0005829">
    <property type="term" value="C:cytosol"/>
    <property type="evidence" value="ECO:0007669"/>
    <property type="project" value="TreeGrafter"/>
</dbReference>